<dbReference type="PANTHER" id="PTHR11601:SF34">
    <property type="entry name" value="CYSTEINE DESULFURASE"/>
    <property type="match status" value="1"/>
</dbReference>
<dbReference type="InterPro" id="IPR000192">
    <property type="entry name" value="Aminotrans_V_dom"/>
</dbReference>
<evidence type="ECO:0000313" key="12">
    <source>
        <dbReference type="EMBL" id="HGB13783.1"/>
    </source>
</evidence>
<dbReference type="InterPro" id="IPR015421">
    <property type="entry name" value="PyrdxlP-dep_Trfase_major"/>
</dbReference>
<keyword evidence="7" id="KW-0663">Pyridoxal phosphate</keyword>
<dbReference type="SUPFAM" id="SSF53383">
    <property type="entry name" value="PLP-dependent transferases"/>
    <property type="match status" value="1"/>
</dbReference>
<evidence type="ECO:0000256" key="7">
    <source>
        <dbReference type="ARBA" id="ARBA00022898"/>
    </source>
</evidence>
<comment type="caution">
    <text evidence="12">The sequence shown here is derived from an EMBL/GenBank/DDBJ whole genome shotgun (WGS) entry which is preliminary data.</text>
</comment>
<keyword evidence="8" id="KW-0408">Iron</keyword>
<dbReference type="GO" id="GO:0031071">
    <property type="term" value="F:cysteine desulfurase activity"/>
    <property type="evidence" value="ECO:0007669"/>
    <property type="project" value="UniProtKB-EC"/>
</dbReference>
<dbReference type="EC" id="2.8.1.7" evidence="4"/>
<evidence type="ECO:0000256" key="2">
    <source>
        <dbReference type="ARBA" id="ARBA00003120"/>
    </source>
</evidence>
<dbReference type="InterPro" id="IPR016454">
    <property type="entry name" value="Cysteine_dSase"/>
</dbReference>
<dbReference type="GO" id="GO:0046872">
    <property type="term" value="F:metal ion binding"/>
    <property type="evidence" value="ECO:0007669"/>
    <property type="project" value="UniProtKB-KW"/>
</dbReference>
<evidence type="ECO:0000256" key="9">
    <source>
        <dbReference type="ARBA" id="ARBA00023014"/>
    </source>
</evidence>
<evidence type="ECO:0000259" key="11">
    <source>
        <dbReference type="Pfam" id="PF00266"/>
    </source>
</evidence>
<keyword evidence="6" id="KW-0479">Metal-binding</keyword>
<dbReference type="Gene3D" id="3.40.640.10">
    <property type="entry name" value="Type I PLP-dependent aspartate aminotransferase-like (Major domain)"/>
    <property type="match status" value="1"/>
</dbReference>
<dbReference type="Gene3D" id="3.90.1150.10">
    <property type="entry name" value="Aspartate Aminotransferase, domain 1"/>
    <property type="match status" value="1"/>
</dbReference>
<dbReference type="GO" id="GO:0051536">
    <property type="term" value="F:iron-sulfur cluster binding"/>
    <property type="evidence" value="ECO:0007669"/>
    <property type="project" value="UniProtKB-KW"/>
</dbReference>
<gene>
    <name evidence="12" type="ORF">ENV62_00885</name>
</gene>
<evidence type="ECO:0000256" key="1">
    <source>
        <dbReference type="ARBA" id="ARBA00001933"/>
    </source>
</evidence>
<protein>
    <recommendedName>
        <fullName evidence="4">cysteine desulfurase</fullName>
        <ecNumber evidence="4">2.8.1.7</ecNumber>
    </recommendedName>
</protein>
<evidence type="ECO:0000256" key="6">
    <source>
        <dbReference type="ARBA" id="ARBA00022723"/>
    </source>
</evidence>
<evidence type="ECO:0000256" key="8">
    <source>
        <dbReference type="ARBA" id="ARBA00023004"/>
    </source>
</evidence>
<keyword evidence="9" id="KW-0411">Iron-sulfur</keyword>
<evidence type="ECO:0000256" key="4">
    <source>
        <dbReference type="ARBA" id="ARBA00012239"/>
    </source>
</evidence>
<keyword evidence="5" id="KW-0808">Transferase</keyword>
<dbReference type="AlphaFoldDB" id="A0A7C3SHJ0"/>
<evidence type="ECO:0000256" key="5">
    <source>
        <dbReference type="ARBA" id="ARBA00022679"/>
    </source>
</evidence>
<dbReference type="Pfam" id="PF00266">
    <property type="entry name" value="Aminotran_5"/>
    <property type="match status" value="1"/>
</dbReference>
<reference evidence="12" key="1">
    <citation type="journal article" date="2020" name="mSystems">
        <title>Genome- and Community-Level Interaction Insights into Carbon Utilization and Element Cycling Functions of Hydrothermarchaeota in Hydrothermal Sediment.</title>
        <authorList>
            <person name="Zhou Z."/>
            <person name="Liu Y."/>
            <person name="Xu W."/>
            <person name="Pan J."/>
            <person name="Luo Z.H."/>
            <person name="Li M."/>
        </authorList>
    </citation>
    <scope>NUCLEOTIDE SEQUENCE [LARGE SCALE GENOMIC DNA]</scope>
    <source>
        <strain evidence="12">SpSt-776</strain>
    </source>
</reference>
<accession>A0A7C3SHJ0</accession>
<comment type="catalytic activity">
    <reaction evidence="10">
        <text>(sulfur carrier)-H + L-cysteine = (sulfur carrier)-SH + L-alanine</text>
        <dbReference type="Rhea" id="RHEA:43892"/>
        <dbReference type="Rhea" id="RHEA-COMP:14737"/>
        <dbReference type="Rhea" id="RHEA-COMP:14739"/>
        <dbReference type="ChEBI" id="CHEBI:29917"/>
        <dbReference type="ChEBI" id="CHEBI:35235"/>
        <dbReference type="ChEBI" id="CHEBI:57972"/>
        <dbReference type="ChEBI" id="CHEBI:64428"/>
        <dbReference type="EC" id="2.8.1.7"/>
    </reaction>
</comment>
<comment type="cofactor">
    <cofactor evidence="1">
        <name>pyridoxal 5'-phosphate</name>
        <dbReference type="ChEBI" id="CHEBI:597326"/>
    </cofactor>
</comment>
<dbReference type="PANTHER" id="PTHR11601">
    <property type="entry name" value="CYSTEINE DESULFURYLASE FAMILY MEMBER"/>
    <property type="match status" value="1"/>
</dbReference>
<dbReference type="PIRSF" id="PIRSF005572">
    <property type="entry name" value="NifS"/>
    <property type="match status" value="1"/>
</dbReference>
<feature type="domain" description="Aminotransferase class V" evidence="11">
    <location>
        <begin position="4"/>
        <end position="366"/>
    </location>
</feature>
<proteinExistence type="inferred from homology"/>
<sequence>MGVIYLDHLSGTPLHPKVKEAMIAHINTVFGNPVSDHRIGQQAAQALEKARSQVAALINADPKEIVFESGGTESVNHAIKGVAIGLREKGRHIITTNIEHKSVLNSLRTLRLLDYQVTSLDVDRYGLVDPAQVEKAITPDTILISIMLANNEIGTIEPIADIAKIAQKHKVVFHTDAVAAVGVIPVDVKELGVDLLSLAANQFYGPPGVGALYIKRGTPVWPLLDGGMQENKRRAGTENLIGIVGMGVAAEMARLEMPERLPRLRALRDRLKEGLLAQIPEIIINGHPTQNLPHLLSVSIKYVEGESLMLMLDEEGIAVATRSACASGSLRASHVLIATGLDFATAQGTLLFSVGRDTTETDIDRVIETLPPIVQTLREMSPLYKKEQAL</sequence>
<dbReference type="InterPro" id="IPR015422">
    <property type="entry name" value="PyrdxlP-dep_Trfase_small"/>
</dbReference>
<comment type="function">
    <text evidence="2">Catalyzes the removal of elemental sulfur atoms from cysteine to produce alanine. Seems to participate in the biosynthesis of the nitrogenase metalloclusters by providing the inorganic sulfur required for the Fe-S core formation.</text>
</comment>
<dbReference type="InterPro" id="IPR015424">
    <property type="entry name" value="PyrdxlP-dep_Trfase"/>
</dbReference>
<name>A0A7C3SHJ0_9BACT</name>
<dbReference type="FunFam" id="3.40.640.10:FF:000084">
    <property type="entry name" value="IscS-like cysteine desulfurase"/>
    <property type="match status" value="1"/>
</dbReference>
<comment type="similarity">
    <text evidence="3">Belongs to the class-V pyridoxal-phosphate-dependent aminotransferase family. NifS/IscS subfamily.</text>
</comment>
<dbReference type="Gene3D" id="1.10.260.50">
    <property type="match status" value="1"/>
</dbReference>
<dbReference type="NCBIfam" id="NF002806">
    <property type="entry name" value="PRK02948.1"/>
    <property type="match status" value="1"/>
</dbReference>
<evidence type="ECO:0000256" key="10">
    <source>
        <dbReference type="ARBA" id="ARBA00050776"/>
    </source>
</evidence>
<evidence type="ECO:0000256" key="3">
    <source>
        <dbReference type="ARBA" id="ARBA00006490"/>
    </source>
</evidence>
<dbReference type="EMBL" id="DTHB01000016">
    <property type="protein sequence ID" value="HGB13783.1"/>
    <property type="molecule type" value="Genomic_DNA"/>
</dbReference>
<organism evidence="12">
    <name type="scientific">Desulfobacca acetoxidans</name>
    <dbReference type="NCBI Taxonomy" id="60893"/>
    <lineage>
        <taxon>Bacteria</taxon>
        <taxon>Pseudomonadati</taxon>
        <taxon>Thermodesulfobacteriota</taxon>
        <taxon>Desulfobaccia</taxon>
        <taxon>Desulfobaccales</taxon>
        <taxon>Desulfobaccaceae</taxon>
        <taxon>Desulfobacca</taxon>
    </lineage>
</organism>